<dbReference type="Gene3D" id="1.10.10.790">
    <property type="entry name" value="Surp module"/>
    <property type="match status" value="1"/>
</dbReference>
<dbReference type="SMART" id="SM00582">
    <property type="entry name" value="RPR"/>
    <property type="match status" value="1"/>
</dbReference>
<dbReference type="InterPro" id="IPR051485">
    <property type="entry name" value="SR-CTD_assoc_factor"/>
</dbReference>
<feature type="compositionally biased region" description="Polar residues" evidence="3">
    <location>
        <begin position="90"/>
        <end position="100"/>
    </location>
</feature>
<evidence type="ECO:0000313" key="7">
    <source>
        <dbReference type="EMBL" id="KAJ2690828.1"/>
    </source>
</evidence>
<dbReference type="GO" id="GO:0003723">
    <property type="term" value="F:RNA binding"/>
    <property type="evidence" value="ECO:0007669"/>
    <property type="project" value="UniProtKB-UniRule"/>
</dbReference>
<feature type="domain" description="CID" evidence="6">
    <location>
        <begin position="386"/>
        <end position="529"/>
    </location>
</feature>
<accession>A0A9W8GRU0</accession>
<feature type="domain" description="SURP motif" evidence="5">
    <location>
        <begin position="275"/>
        <end position="318"/>
    </location>
</feature>
<proteinExistence type="predicted"/>
<comment type="caution">
    <text evidence="7">The sequence shown here is derived from an EMBL/GenBank/DDBJ whole genome shotgun (WGS) entry which is preliminary data.</text>
</comment>
<sequence length="529" mass="60348">MQKRKVAKPIPLGLGLKKKQPTQQVTPEKLPASVFDSAAFVDDDAGCDDERRDEELAMKEASDKKKRNLDLFLEELKRDQEQREHKAQRQSRSGQNTENPSGDDLASRSNTAAISEGDDGMTTNLYLGNLPPQVDEQALCLAFAKYGPIGSLKIMWPRTPEEHGRQHNRAFVSFMDRECATRAIRAMNGKEFHGCNLRIAWGKPVPIPSRPVFAVSESDAQELPPTGHPFNAKRPVLAGRIFAGTSSAAIDCRDDDDTMLEVHVTRPLDQKIVRLIHWTVEHVVKHGPEFECLLISRVNDDARFLFLTQHDLPEHVYYRWRMYSLLNGDTKSMWRNQMFFMYDRGPIWIPPKVERGEQRMHSIPTGQAEVLSSEAEERAERPRDRLSQRARDRFVRRVRRVCQPEHGVIAEAMVFAIEHAYAAKEVVDVVCDALLDASASPMDKLCKLMLVSDILHNSSAQVANAWRLRQSFEERLDQIFAELAAAYKAIEARLKAEHFRKQVLAVLAVWEAWMMFPQETLLQLADNFK</sequence>
<name>A0A9W8GRU0_9FUNG</name>
<dbReference type="InterPro" id="IPR035967">
    <property type="entry name" value="SWAP/Surp_sf"/>
</dbReference>
<evidence type="ECO:0000256" key="3">
    <source>
        <dbReference type="SAM" id="MobiDB-lite"/>
    </source>
</evidence>
<dbReference type="InterPro" id="IPR000504">
    <property type="entry name" value="RRM_dom"/>
</dbReference>
<evidence type="ECO:0000256" key="2">
    <source>
        <dbReference type="PROSITE-ProRule" id="PRU00176"/>
    </source>
</evidence>
<dbReference type="SUPFAM" id="SSF54928">
    <property type="entry name" value="RNA-binding domain, RBD"/>
    <property type="match status" value="1"/>
</dbReference>
<keyword evidence="8" id="KW-1185">Reference proteome</keyword>
<feature type="region of interest" description="Disordered" evidence="3">
    <location>
        <begin position="1"/>
        <end position="31"/>
    </location>
</feature>
<organism evidence="7 8">
    <name type="scientific">Coemansia spiralis</name>
    <dbReference type="NCBI Taxonomy" id="417178"/>
    <lineage>
        <taxon>Eukaryota</taxon>
        <taxon>Fungi</taxon>
        <taxon>Fungi incertae sedis</taxon>
        <taxon>Zoopagomycota</taxon>
        <taxon>Kickxellomycotina</taxon>
        <taxon>Kickxellomycetes</taxon>
        <taxon>Kickxellales</taxon>
        <taxon>Kickxellaceae</taxon>
        <taxon>Coemansia</taxon>
    </lineage>
</organism>
<dbReference type="PROSITE" id="PS51391">
    <property type="entry name" value="CID"/>
    <property type="match status" value="1"/>
</dbReference>
<dbReference type="SMART" id="SM00360">
    <property type="entry name" value="RRM"/>
    <property type="match status" value="1"/>
</dbReference>
<gene>
    <name evidence="7" type="ORF">IWW39_000488</name>
</gene>
<dbReference type="PROSITE" id="PS50102">
    <property type="entry name" value="RRM"/>
    <property type="match status" value="1"/>
</dbReference>
<dbReference type="PROSITE" id="PS50128">
    <property type="entry name" value="SURP"/>
    <property type="match status" value="1"/>
</dbReference>
<evidence type="ECO:0000259" key="5">
    <source>
        <dbReference type="PROSITE" id="PS50128"/>
    </source>
</evidence>
<dbReference type="PANTHER" id="PTHR23140">
    <property type="entry name" value="RNA PROCESSING PROTEIN LD23810P"/>
    <property type="match status" value="1"/>
</dbReference>
<dbReference type="Pfam" id="PF01805">
    <property type="entry name" value="Surp"/>
    <property type="match status" value="1"/>
</dbReference>
<feature type="domain" description="RRM" evidence="4">
    <location>
        <begin position="123"/>
        <end position="204"/>
    </location>
</feature>
<dbReference type="Pfam" id="PF04818">
    <property type="entry name" value="CID"/>
    <property type="match status" value="1"/>
</dbReference>
<evidence type="ECO:0000256" key="1">
    <source>
        <dbReference type="ARBA" id="ARBA00022884"/>
    </source>
</evidence>
<dbReference type="Proteomes" id="UP001151516">
    <property type="component" value="Unassembled WGS sequence"/>
</dbReference>
<dbReference type="GO" id="GO:0005634">
    <property type="term" value="C:nucleus"/>
    <property type="evidence" value="ECO:0007669"/>
    <property type="project" value="TreeGrafter"/>
</dbReference>
<dbReference type="Gene3D" id="1.25.40.90">
    <property type="match status" value="1"/>
</dbReference>
<dbReference type="PANTHER" id="PTHR23140:SF0">
    <property type="entry name" value="U2 SNRNP-ASSOCIATED SURP MOTIF-CONTAINING PROTEIN"/>
    <property type="match status" value="1"/>
</dbReference>
<dbReference type="InterPro" id="IPR035979">
    <property type="entry name" value="RBD_domain_sf"/>
</dbReference>
<dbReference type="SUPFAM" id="SSF48464">
    <property type="entry name" value="ENTH/VHS domain"/>
    <property type="match status" value="1"/>
</dbReference>
<evidence type="ECO:0008006" key="9">
    <source>
        <dbReference type="Google" id="ProtNLM"/>
    </source>
</evidence>
<feature type="region of interest" description="Disordered" evidence="3">
    <location>
        <begin position="79"/>
        <end position="108"/>
    </location>
</feature>
<dbReference type="InterPro" id="IPR008942">
    <property type="entry name" value="ENTH_VHS"/>
</dbReference>
<keyword evidence="1 2" id="KW-0694">RNA-binding</keyword>
<evidence type="ECO:0000259" key="6">
    <source>
        <dbReference type="PROSITE" id="PS51391"/>
    </source>
</evidence>
<evidence type="ECO:0000313" key="8">
    <source>
        <dbReference type="Proteomes" id="UP001151516"/>
    </source>
</evidence>
<dbReference type="InterPro" id="IPR006569">
    <property type="entry name" value="CID_dom"/>
</dbReference>
<reference evidence="7" key="1">
    <citation type="submission" date="2022-07" db="EMBL/GenBank/DDBJ databases">
        <title>Phylogenomic reconstructions and comparative analyses of Kickxellomycotina fungi.</title>
        <authorList>
            <person name="Reynolds N.K."/>
            <person name="Stajich J.E."/>
            <person name="Barry K."/>
            <person name="Grigoriev I.V."/>
            <person name="Crous P."/>
            <person name="Smith M.E."/>
        </authorList>
    </citation>
    <scope>NUCLEOTIDE SEQUENCE</scope>
    <source>
        <strain evidence="7">CBS 109367</strain>
    </source>
</reference>
<protein>
    <recommendedName>
        <fullName evidence="9">U2 snRNP-associated SURP motif-containing protein</fullName>
    </recommendedName>
</protein>
<evidence type="ECO:0000259" key="4">
    <source>
        <dbReference type="PROSITE" id="PS50102"/>
    </source>
</evidence>
<dbReference type="OrthoDB" id="377209at2759"/>
<dbReference type="GO" id="GO:0006396">
    <property type="term" value="P:RNA processing"/>
    <property type="evidence" value="ECO:0007669"/>
    <property type="project" value="InterPro"/>
</dbReference>
<dbReference type="InterPro" id="IPR000061">
    <property type="entry name" value="Surp"/>
</dbReference>
<dbReference type="Pfam" id="PF00076">
    <property type="entry name" value="RRM_1"/>
    <property type="match status" value="1"/>
</dbReference>
<dbReference type="EMBL" id="JANBTX010000007">
    <property type="protein sequence ID" value="KAJ2690828.1"/>
    <property type="molecule type" value="Genomic_DNA"/>
</dbReference>
<dbReference type="AlphaFoldDB" id="A0A9W8GRU0"/>
<dbReference type="InterPro" id="IPR012677">
    <property type="entry name" value="Nucleotide-bd_a/b_plait_sf"/>
</dbReference>
<feature type="compositionally biased region" description="Basic and acidic residues" evidence="3">
    <location>
        <begin position="375"/>
        <end position="384"/>
    </location>
</feature>
<dbReference type="Gene3D" id="3.30.70.330">
    <property type="match status" value="1"/>
</dbReference>
<dbReference type="SUPFAM" id="SSF109905">
    <property type="entry name" value="Surp module (SWAP domain)"/>
    <property type="match status" value="1"/>
</dbReference>
<dbReference type="SMART" id="SM00648">
    <property type="entry name" value="SWAP"/>
    <property type="match status" value="1"/>
</dbReference>
<feature type="region of interest" description="Disordered" evidence="3">
    <location>
        <begin position="358"/>
        <end position="384"/>
    </location>
</feature>